<reference evidence="2" key="1">
    <citation type="submission" date="2018-05" db="EMBL/GenBank/DDBJ databases">
        <authorList>
            <person name="Lanie J.A."/>
            <person name="Ng W.-L."/>
            <person name="Kazmierczak K.M."/>
            <person name="Andrzejewski T.M."/>
            <person name="Davidsen T.M."/>
            <person name="Wayne K.J."/>
            <person name="Tettelin H."/>
            <person name="Glass J.I."/>
            <person name="Rusch D."/>
            <person name="Podicherti R."/>
            <person name="Tsui H.-C.T."/>
            <person name="Winkler M.E."/>
        </authorList>
    </citation>
    <scope>NUCLEOTIDE SEQUENCE</scope>
</reference>
<dbReference type="EMBL" id="UINC01009346">
    <property type="protein sequence ID" value="SVA41928.1"/>
    <property type="molecule type" value="Genomic_DNA"/>
</dbReference>
<organism evidence="2">
    <name type="scientific">marine metagenome</name>
    <dbReference type="NCBI Taxonomy" id="408172"/>
    <lineage>
        <taxon>unclassified sequences</taxon>
        <taxon>metagenomes</taxon>
        <taxon>ecological metagenomes</taxon>
    </lineage>
</organism>
<proteinExistence type="predicted"/>
<protein>
    <recommendedName>
        <fullName evidence="1">Prolyl 4-hydroxylase alpha subunit Fe(2+) 2OG dioxygenase domain-containing protein</fullName>
    </recommendedName>
</protein>
<feature type="domain" description="Prolyl 4-hydroxylase alpha subunit Fe(2+) 2OG dioxygenase" evidence="1">
    <location>
        <begin position="63"/>
        <end position="113"/>
    </location>
</feature>
<dbReference type="InterPro" id="IPR044862">
    <property type="entry name" value="Pro_4_hyd_alph_FE2OG_OXY"/>
</dbReference>
<name>A0A381VQ90_9ZZZZ</name>
<sequence length="117" mass="13777">MTPSTYSTHDGTSPKSSQRVFMDDVWFRVNEKYYEEMKEHTLNVLSIYQKVHNVVCQRYTNFRVNRYGSGGFMSEHIDNIHHSHGQQYGYPHLSVLLFLNEDYKGGEFVVADNEYKT</sequence>
<dbReference type="Pfam" id="PF13640">
    <property type="entry name" value="2OG-FeII_Oxy_3"/>
    <property type="match status" value="1"/>
</dbReference>
<gene>
    <name evidence="2" type="ORF">METZ01_LOCUS94782</name>
</gene>
<evidence type="ECO:0000313" key="2">
    <source>
        <dbReference type="EMBL" id="SVA41928.1"/>
    </source>
</evidence>
<evidence type="ECO:0000259" key="1">
    <source>
        <dbReference type="Pfam" id="PF13640"/>
    </source>
</evidence>
<dbReference type="Gene3D" id="2.60.120.620">
    <property type="entry name" value="q2cbj1_9rhob like domain"/>
    <property type="match status" value="1"/>
</dbReference>
<accession>A0A381VQ90</accession>
<feature type="non-terminal residue" evidence="2">
    <location>
        <position position="117"/>
    </location>
</feature>
<dbReference type="AlphaFoldDB" id="A0A381VQ90"/>